<feature type="transmembrane region" description="Helical" evidence="2">
    <location>
        <begin position="151"/>
        <end position="173"/>
    </location>
</feature>
<feature type="compositionally biased region" description="Basic and acidic residues" evidence="1">
    <location>
        <begin position="806"/>
        <end position="816"/>
    </location>
</feature>
<dbReference type="EMBL" id="HBKQ01008203">
    <property type="protein sequence ID" value="CAE2213621.1"/>
    <property type="molecule type" value="Transcribed_RNA"/>
</dbReference>
<name>A0A7S4HYW6_9STRA</name>
<proteinExistence type="predicted"/>
<sequence length="868" mass="95910">MKSPLGKTREANRLLCSYFSLVIRRANLCTRSARSPGYMKRRTSDPPSRLPLPLHRCDGKRLKAADGSSSRATLATLLLLILIPPSVSRAITLRGKEEKLSSVSREVLIMSAVQDLTVASACLGLLLPAAMTMQLFRCSVSGSASWRLKSAASGFMGLTYAIFALCLYSLFVLPIWIDLMSQSVLGVRMRAEFAAMMIAGIDSFSSSVAIYSKEMTDRRTVGGFATAILWGILFVTGSFRLSNADCVRTSSDGIPKIEEEKKNVVRMRLSVCTVKFVSAFQLLVFIAVRASFAAGRHSFLESLSASNSVFLLAVELAGISYLEPDSSWMLRSINSHLESAALDIRSGMGSRRKFLLNTEQYVDTDTTGRYPFYRRTLGYNGTKNFEINWQRAGDGGAARTKPPNIVFLMLESWRYSDVGVLGGHARLQLRNRTATPNFDRLVSERGVLFSNFYSNSVQTSRSIPPALFGTLPHFSAWAATSLEDSPRLHMSGLPSVLKGMNYTTHFFSATDLSWQNWETFLPCHGFDRLWGYEDFNKRYEELRRAGNAPERTDAATSWGMGDGDAYLVLLDEMRRHSQDSDKPFFFDFYSLSSHHPWKVPFDFKTPHWTSDEGRDELHRVYLEALSYSDHVLGSFFSRVDELGLSNNTLFVLSGDHGYGFCDHDPCSMGWGNDKAKVWDEAVRVPMAILGGGGIVAPSSVGSVINEASSHVDLFATVMDAIGVPEGGFHQHGVGRSLMRSLPPGDDVAVLQNPHHSVVMGAKIGNVKYMFEGNGEVAVYGPGKNRHEDYDDFTPMYHQAVGFDGSDQDRSKDDDHGSKKKSGVLNDLNRVKDLVSDVLGGTKRCFSSDSFMPPGSGDGMSACTENTRY</sequence>
<feature type="domain" description="Sulfatase N-terminal" evidence="3">
    <location>
        <begin position="403"/>
        <end position="723"/>
    </location>
</feature>
<keyword evidence="2" id="KW-0472">Membrane</keyword>
<dbReference type="SUPFAM" id="SSF53649">
    <property type="entry name" value="Alkaline phosphatase-like"/>
    <property type="match status" value="1"/>
</dbReference>
<feature type="region of interest" description="Disordered" evidence="1">
    <location>
        <begin position="800"/>
        <end position="823"/>
    </location>
</feature>
<keyword evidence="2" id="KW-1133">Transmembrane helix</keyword>
<evidence type="ECO:0000256" key="2">
    <source>
        <dbReference type="SAM" id="Phobius"/>
    </source>
</evidence>
<evidence type="ECO:0000256" key="1">
    <source>
        <dbReference type="SAM" id="MobiDB-lite"/>
    </source>
</evidence>
<gene>
    <name evidence="4" type="ORF">OAUR00152_LOCUS5542</name>
</gene>
<accession>A0A7S4HYW6</accession>
<protein>
    <recommendedName>
        <fullName evidence="3">Sulfatase N-terminal domain-containing protein</fullName>
    </recommendedName>
</protein>
<organism evidence="4">
    <name type="scientific">Odontella aurita</name>
    <dbReference type="NCBI Taxonomy" id="265563"/>
    <lineage>
        <taxon>Eukaryota</taxon>
        <taxon>Sar</taxon>
        <taxon>Stramenopiles</taxon>
        <taxon>Ochrophyta</taxon>
        <taxon>Bacillariophyta</taxon>
        <taxon>Mediophyceae</taxon>
        <taxon>Biddulphiophycidae</taxon>
        <taxon>Eupodiscales</taxon>
        <taxon>Odontellaceae</taxon>
        <taxon>Odontella</taxon>
    </lineage>
</organism>
<dbReference type="InterPro" id="IPR052701">
    <property type="entry name" value="GAG_Ulvan_Degrading_Sulfatases"/>
</dbReference>
<dbReference type="AlphaFoldDB" id="A0A7S4HYW6"/>
<feature type="transmembrane region" description="Helical" evidence="2">
    <location>
        <begin position="70"/>
        <end position="87"/>
    </location>
</feature>
<dbReference type="PANTHER" id="PTHR43751">
    <property type="entry name" value="SULFATASE"/>
    <property type="match status" value="1"/>
</dbReference>
<dbReference type="CDD" id="cd16015">
    <property type="entry name" value="LTA_synthase"/>
    <property type="match status" value="1"/>
</dbReference>
<keyword evidence="2" id="KW-0812">Transmembrane</keyword>
<dbReference type="InterPro" id="IPR017850">
    <property type="entry name" value="Alkaline_phosphatase_core_sf"/>
</dbReference>
<dbReference type="Pfam" id="PF00884">
    <property type="entry name" value="Sulfatase"/>
    <property type="match status" value="1"/>
</dbReference>
<evidence type="ECO:0000313" key="4">
    <source>
        <dbReference type="EMBL" id="CAE2213621.1"/>
    </source>
</evidence>
<feature type="transmembrane region" description="Helical" evidence="2">
    <location>
        <begin position="223"/>
        <end position="241"/>
    </location>
</feature>
<dbReference type="Gene3D" id="3.40.720.10">
    <property type="entry name" value="Alkaline Phosphatase, subunit A"/>
    <property type="match status" value="1"/>
</dbReference>
<dbReference type="PANTHER" id="PTHR43751:SF3">
    <property type="entry name" value="SULFATASE N-TERMINAL DOMAIN-CONTAINING PROTEIN"/>
    <property type="match status" value="1"/>
</dbReference>
<dbReference type="InterPro" id="IPR000917">
    <property type="entry name" value="Sulfatase_N"/>
</dbReference>
<evidence type="ECO:0000259" key="3">
    <source>
        <dbReference type="Pfam" id="PF00884"/>
    </source>
</evidence>
<feature type="transmembrane region" description="Helical" evidence="2">
    <location>
        <begin position="107"/>
        <end position="130"/>
    </location>
</feature>
<reference evidence="4" key="1">
    <citation type="submission" date="2021-01" db="EMBL/GenBank/DDBJ databases">
        <authorList>
            <person name="Corre E."/>
            <person name="Pelletier E."/>
            <person name="Niang G."/>
            <person name="Scheremetjew M."/>
            <person name="Finn R."/>
            <person name="Kale V."/>
            <person name="Holt S."/>
            <person name="Cochrane G."/>
            <person name="Meng A."/>
            <person name="Brown T."/>
            <person name="Cohen L."/>
        </authorList>
    </citation>
    <scope>NUCLEOTIDE SEQUENCE</scope>
    <source>
        <strain evidence="4">Isolate 1302-5</strain>
    </source>
</reference>